<protein>
    <submittedName>
        <fullName evidence="1">Uncharacterized protein</fullName>
    </submittedName>
</protein>
<organism evidence="1 2">
    <name type="scientific">Coemansia nantahalensis</name>
    <dbReference type="NCBI Taxonomy" id="2789366"/>
    <lineage>
        <taxon>Eukaryota</taxon>
        <taxon>Fungi</taxon>
        <taxon>Fungi incertae sedis</taxon>
        <taxon>Zoopagomycota</taxon>
        <taxon>Kickxellomycotina</taxon>
        <taxon>Kickxellomycetes</taxon>
        <taxon>Kickxellales</taxon>
        <taxon>Kickxellaceae</taxon>
        <taxon>Coemansia</taxon>
    </lineage>
</organism>
<comment type="caution">
    <text evidence="1">The sequence shown here is derived from an EMBL/GenBank/DDBJ whole genome shotgun (WGS) entry which is preliminary data.</text>
</comment>
<reference evidence="1" key="1">
    <citation type="submission" date="2022-07" db="EMBL/GenBank/DDBJ databases">
        <title>Phylogenomic reconstructions and comparative analyses of Kickxellomycotina fungi.</title>
        <authorList>
            <person name="Reynolds N.K."/>
            <person name="Stajich J.E."/>
            <person name="Barry K."/>
            <person name="Grigoriev I.V."/>
            <person name="Crous P."/>
            <person name="Smith M.E."/>
        </authorList>
    </citation>
    <scope>NUCLEOTIDE SEQUENCE</scope>
    <source>
        <strain evidence="1">CBS 109366</strain>
    </source>
</reference>
<keyword evidence="2" id="KW-1185">Reference proteome</keyword>
<dbReference type="EMBL" id="JANBUJ010000251">
    <property type="protein sequence ID" value="KAJ2773247.1"/>
    <property type="molecule type" value="Genomic_DNA"/>
</dbReference>
<sequence>MRSFALLVAAAAVAAAADSCANGASQCDPEATALLVCDGGAWKTNVCQSDQYCMTMNPAMIHCMLKPDGGAPDTATQSHTDAHSDTKSDTNTSKQGHSATSPAGTFSARGALAAVAALGAIGLAALF</sequence>
<evidence type="ECO:0000313" key="2">
    <source>
        <dbReference type="Proteomes" id="UP001140234"/>
    </source>
</evidence>
<name>A0ACC1K4N9_9FUNG</name>
<gene>
    <name evidence="1" type="ORF">IWQ57_001394</name>
</gene>
<evidence type="ECO:0000313" key="1">
    <source>
        <dbReference type="EMBL" id="KAJ2773247.1"/>
    </source>
</evidence>
<accession>A0ACC1K4N9</accession>
<proteinExistence type="predicted"/>
<dbReference type="Proteomes" id="UP001140234">
    <property type="component" value="Unassembled WGS sequence"/>
</dbReference>